<dbReference type="PANTHER" id="PTHR48081">
    <property type="entry name" value="AB HYDROLASE SUPERFAMILY PROTEIN C4A8.06C"/>
    <property type="match status" value="1"/>
</dbReference>
<reference evidence="5 6" key="1">
    <citation type="submission" date="2019-12" db="EMBL/GenBank/DDBJ databases">
        <title>Genomic-based taxomic classification of the family Erythrobacteraceae.</title>
        <authorList>
            <person name="Xu L."/>
        </authorList>
    </citation>
    <scope>NUCLEOTIDE SEQUENCE [LARGE SCALE GENOMIC DNA]</scope>
    <source>
        <strain evidence="5 6">100921-2</strain>
    </source>
</reference>
<dbReference type="PANTHER" id="PTHR48081:SF8">
    <property type="entry name" value="ALPHA_BETA HYDROLASE FOLD-3 DOMAIN-CONTAINING PROTEIN-RELATED"/>
    <property type="match status" value="1"/>
</dbReference>
<feature type="active site" evidence="3">
    <location>
        <position position="156"/>
    </location>
</feature>
<evidence type="ECO:0000256" key="1">
    <source>
        <dbReference type="ARBA" id="ARBA00010515"/>
    </source>
</evidence>
<evidence type="ECO:0000259" key="4">
    <source>
        <dbReference type="Pfam" id="PF07859"/>
    </source>
</evidence>
<dbReference type="PROSITE" id="PS01174">
    <property type="entry name" value="LIPASE_GDXG_SER"/>
    <property type="match status" value="1"/>
</dbReference>
<organism evidence="5 6">
    <name type="scientific">Tsuneonella aeria</name>
    <dbReference type="NCBI Taxonomy" id="1837929"/>
    <lineage>
        <taxon>Bacteria</taxon>
        <taxon>Pseudomonadati</taxon>
        <taxon>Pseudomonadota</taxon>
        <taxon>Alphaproteobacteria</taxon>
        <taxon>Sphingomonadales</taxon>
        <taxon>Erythrobacteraceae</taxon>
        <taxon>Tsuneonella</taxon>
    </lineage>
</organism>
<dbReference type="RefSeq" id="WP_160610105.1">
    <property type="nucleotide sequence ID" value="NZ_WTZA01000001.1"/>
</dbReference>
<name>A0A6I4TAK0_9SPHN</name>
<dbReference type="InterPro" id="IPR029058">
    <property type="entry name" value="AB_hydrolase_fold"/>
</dbReference>
<dbReference type="InterPro" id="IPR050300">
    <property type="entry name" value="GDXG_lipolytic_enzyme"/>
</dbReference>
<dbReference type="InterPro" id="IPR033140">
    <property type="entry name" value="Lipase_GDXG_put_SER_AS"/>
</dbReference>
<evidence type="ECO:0000313" key="6">
    <source>
        <dbReference type="Proteomes" id="UP000439522"/>
    </source>
</evidence>
<dbReference type="SUPFAM" id="SSF53474">
    <property type="entry name" value="alpha/beta-Hydrolases"/>
    <property type="match status" value="1"/>
</dbReference>
<evidence type="ECO:0000256" key="2">
    <source>
        <dbReference type="ARBA" id="ARBA00022801"/>
    </source>
</evidence>
<dbReference type="Proteomes" id="UP000439522">
    <property type="component" value="Unassembled WGS sequence"/>
</dbReference>
<feature type="domain" description="Alpha/beta hydrolase fold-3" evidence="4">
    <location>
        <begin position="79"/>
        <end position="285"/>
    </location>
</feature>
<dbReference type="EMBL" id="WTZA01000001">
    <property type="protein sequence ID" value="MXO74341.1"/>
    <property type="molecule type" value="Genomic_DNA"/>
</dbReference>
<sequence>MAIHPGFNPMLEAMAPFVSMDWATVPADQLRAFADNPMASGEPLAMARVENLTIPVEGASIPARLYVPEGAPDTPPLTMFFHGGGWVLGTLETHDATCRALARDAGCAVLSVGYRLAPEHRYPTAAEDCYAATLWATRNARELGVDGSRLAVAGDSAGGNLAAAVALMARDRRGPDIVHQLLIYPVVVRNFETPSYQANGGPGTFLPIAAMRRFWDDYLGDADTDTAELASLLTRDDLAGLPAATVVVAEHDPLHDEGVAYAGKLSDAGVAVTKIEAPGMIHGFFGMTDIVPDAREWTVAAARRLGEALA</sequence>
<dbReference type="Gene3D" id="3.40.50.1820">
    <property type="entry name" value="alpha/beta hydrolase"/>
    <property type="match status" value="1"/>
</dbReference>
<evidence type="ECO:0000256" key="3">
    <source>
        <dbReference type="PROSITE-ProRule" id="PRU10038"/>
    </source>
</evidence>
<dbReference type="GO" id="GO:0016787">
    <property type="term" value="F:hydrolase activity"/>
    <property type="evidence" value="ECO:0007669"/>
    <property type="project" value="UniProtKB-KW"/>
</dbReference>
<dbReference type="OrthoDB" id="9806180at2"/>
<comment type="caution">
    <text evidence="5">The sequence shown here is derived from an EMBL/GenBank/DDBJ whole genome shotgun (WGS) entry which is preliminary data.</text>
</comment>
<dbReference type="AlphaFoldDB" id="A0A6I4TAK0"/>
<dbReference type="InterPro" id="IPR013094">
    <property type="entry name" value="AB_hydrolase_3"/>
</dbReference>
<proteinExistence type="inferred from homology"/>
<dbReference type="FunFam" id="3.40.50.1820:FF:000089">
    <property type="entry name" value="Alpha/beta hydrolase"/>
    <property type="match status" value="1"/>
</dbReference>
<dbReference type="Pfam" id="PF07859">
    <property type="entry name" value="Abhydrolase_3"/>
    <property type="match status" value="1"/>
</dbReference>
<comment type="similarity">
    <text evidence="1">Belongs to the 'GDXG' lipolytic enzyme family.</text>
</comment>
<accession>A0A6I4TAK0</accession>
<protein>
    <submittedName>
        <fullName evidence="5">Alpha/beta hydrolase fold domain-containing protein</fullName>
    </submittedName>
</protein>
<gene>
    <name evidence="5" type="ORF">GRI40_03765</name>
</gene>
<evidence type="ECO:0000313" key="5">
    <source>
        <dbReference type="EMBL" id="MXO74341.1"/>
    </source>
</evidence>
<keyword evidence="2 5" id="KW-0378">Hydrolase</keyword>
<keyword evidence="6" id="KW-1185">Reference proteome</keyword>